<dbReference type="PANTHER" id="PTHR31464">
    <property type="entry name" value="PROTEIN CBG01266"/>
    <property type="match status" value="1"/>
</dbReference>
<dbReference type="eggNOG" id="ENOG502TG5U">
    <property type="taxonomic scope" value="Eukaryota"/>
</dbReference>
<organism evidence="2">
    <name type="scientific">Caenorhabditis brenneri</name>
    <name type="common">Nematode worm</name>
    <dbReference type="NCBI Taxonomy" id="135651"/>
    <lineage>
        <taxon>Eukaryota</taxon>
        <taxon>Metazoa</taxon>
        <taxon>Ecdysozoa</taxon>
        <taxon>Nematoda</taxon>
        <taxon>Chromadorea</taxon>
        <taxon>Rhabditida</taxon>
        <taxon>Rhabditina</taxon>
        <taxon>Rhabditomorpha</taxon>
        <taxon>Rhabditoidea</taxon>
        <taxon>Rhabditidae</taxon>
        <taxon>Peloderinae</taxon>
        <taxon>Caenorhabditis</taxon>
    </lineage>
</organism>
<dbReference type="OrthoDB" id="5789346at2759"/>
<dbReference type="Proteomes" id="UP000008068">
    <property type="component" value="Unassembled WGS sequence"/>
</dbReference>
<dbReference type="EMBL" id="GL379912">
    <property type="protein sequence ID" value="EGT34352.1"/>
    <property type="molecule type" value="Genomic_DNA"/>
</dbReference>
<dbReference type="STRING" id="135651.G0NN78"/>
<gene>
    <name evidence="1" type="ORF">CAEBREN_32733</name>
</gene>
<protein>
    <submittedName>
        <fullName evidence="1">Uncharacterized protein</fullName>
    </submittedName>
</protein>
<sequence length="406" mass="46973">MENTENISTVITIINLCSERFEFSKLRDNLASISGIGALVRSLSGISSVDGEIIRKENNETHEEPMLLEDVRELERRLRRLFEKSNETVGSLKYDIDNPNIMTVFNASTILFKYMLNTLRTPNTLMFDNLRNEYKKKSPLHHAYNFTASIESDSTNPITYAMSLDRFKTKATFEKWSNFIDAILSQLLFMEAFCCGMFSNEDMYTADLLNNEIEGTNLRIEELKNRYKNDDSYWPHIKNFVHDVQDHNVHLGNISKSEILQNKLETILTNDAFFVLVYDHCEESHRHAFVYPDSQGVTSFNRGNCNVAVYRSRHWNTASEEEKKKIRDEVEGLSNKRFPWSNNYREILEFIDGVAVHKAKLLAIIRKDRNIAIRVINCETGPGAYTTVRAGNDNQNSVYTFFAGFR</sequence>
<dbReference type="AlphaFoldDB" id="G0NN78"/>
<evidence type="ECO:0000313" key="2">
    <source>
        <dbReference type="Proteomes" id="UP000008068"/>
    </source>
</evidence>
<dbReference type="InParanoid" id="G0NN78"/>
<accession>G0NN78</accession>
<dbReference type="PANTHER" id="PTHR31464:SF4">
    <property type="entry name" value="DUF4242 DOMAIN-CONTAINING PROTEIN-RELATED"/>
    <property type="match status" value="1"/>
</dbReference>
<dbReference type="InterPro" id="IPR007767">
    <property type="entry name" value="DUF684"/>
</dbReference>
<dbReference type="Pfam" id="PF05075">
    <property type="entry name" value="DUF684"/>
    <property type="match status" value="1"/>
</dbReference>
<keyword evidence="2" id="KW-1185">Reference proteome</keyword>
<proteinExistence type="predicted"/>
<evidence type="ECO:0000313" key="1">
    <source>
        <dbReference type="EMBL" id="EGT34352.1"/>
    </source>
</evidence>
<name>G0NN78_CAEBE</name>
<reference evidence="2" key="1">
    <citation type="submission" date="2011-07" db="EMBL/GenBank/DDBJ databases">
        <authorList>
            <consortium name="Caenorhabditis brenneri Sequencing and Analysis Consortium"/>
            <person name="Wilson R.K."/>
        </authorList>
    </citation>
    <scope>NUCLEOTIDE SEQUENCE [LARGE SCALE GENOMIC DNA]</scope>
    <source>
        <strain evidence="2">PB2801</strain>
    </source>
</reference>
<dbReference type="HOGENOM" id="CLU_040461_0_0_1"/>